<keyword evidence="2" id="KW-0032">Aminotransferase</keyword>
<dbReference type="NCBIfam" id="NF010006">
    <property type="entry name" value="PRK13479.1"/>
    <property type="match status" value="1"/>
</dbReference>
<evidence type="ECO:0000313" key="10">
    <source>
        <dbReference type="EMBL" id="CAF1658596.1"/>
    </source>
</evidence>
<keyword evidence="4 8" id="KW-0663">Pyridoxal phosphate</keyword>
<dbReference type="Proteomes" id="UP000663828">
    <property type="component" value="Unassembled WGS sequence"/>
</dbReference>
<evidence type="ECO:0000256" key="2">
    <source>
        <dbReference type="ARBA" id="ARBA00022576"/>
    </source>
</evidence>
<dbReference type="AlphaFoldDB" id="A0A816F519"/>
<dbReference type="EMBL" id="CAJNOR010011034">
    <property type="protein sequence ID" value="CAF1658596.1"/>
    <property type="molecule type" value="Genomic_DNA"/>
</dbReference>
<organism evidence="10 11">
    <name type="scientific">Adineta ricciae</name>
    <name type="common">Rotifer</name>
    <dbReference type="NCBI Taxonomy" id="249248"/>
    <lineage>
        <taxon>Eukaryota</taxon>
        <taxon>Metazoa</taxon>
        <taxon>Spiralia</taxon>
        <taxon>Gnathifera</taxon>
        <taxon>Rotifera</taxon>
        <taxon>Eurotatoria</taxon>
        <taxon>Bdelloidea</taxon>
        <taxon>Adinetida</taxon>
        <taxon>Adinetidae</taxon>
        <taxon>Adineta</taxon>
    </lineage>
</organism>
<evidence type="ECO:0000256" key="7">
    <source>
        <dbReference type="PIRSR" id="PIRSR000524-1"/>
    </source>
</evidence>
<evidence type="ECO:0000256" key="8">
    <source>
        <dbReference type="PIRSR" id="PIRSR000524-50"/>
    </source>
</evidence>
<sequence>ILLAKRITPVTGGQHAKLVLFFVIYLVQTMELKENDAKLFTPGPLTTSLTVKKAMLHDLGSRDTVFLNIVAYIREKLLHLADASADDYTAVLLQGSGSYAVEATFSTSISRQDAKVLIIENGAYGQRMVKICRTLNIPHDVLSFGETERVQVDQVAEKLKSNRYTHVAIIHCETSSGILNPIDEIGQLVHDHGAEKGSIVYIVDSMSAFGAVPVSLRNGHITYIISSANKCIEGVPGFSFVISKKQHLLKCQGQARSLVLDLYDQYVYMEQSKQFRFTPPTHTILAFKRALDELDEEGGVQGRGKRYEENNKRIRELMRGFGFVELIKPEYQTYIITSYYYPPAPFNFESFYQKLSKKDQLIYPGKTTVTDCFRIGNIGRLFVKDMEILAESIKDVCQEMGINLPLNNDNKQ</sequence>
<evidence type="ECO:0000256" key="6">
    <source>
        <dbReference type="ARBA" id="ARBA00049460"/>
    </source>
</evidence>
<evidence type="ECO:0000256" key="3">
    <source>
        <dbReference type="ARBA" id="ARBA00022679"/>
    </source>
</evidence>
<dbReference type="HAMAP" id="MF_01376">
    <property type="entry name" value="PhnW_aminotrans_5"/>
    <property type="match status" value="1"/>
</dbReference>
<evidence type="ECO:0000313" key="11">
    <source>
        <dbReference type="Proteomes" id="UP000663828"/>
    </source>
</evidence>
<protein>
    <recommendedName>
        <fullName evidence="9">Aminotransferase class V domain-containing protein</fullName>
    </recommendedName>
</protein>
<dbReference type="PIRSF" id="PIRSF000524">
    <property type="entry name" value="SPT"/>
    <property type="match status" value="1"/>
</dbReference>
<evidence type="ECO:0000256" key="4">
    <source>
        <dbReference type="ARBA" id="ARBA00022898"/>
    </source>
</evidence>
<comment type="cofactor">
    <cofactor evidence="1 8">
        <name>pyridoxal 5'-phosphate</name>
        <dbReference type="ChEBI" id="CHEBI:597326"/>
    </cofactor>
</comment>
<dbReference type="InterPro" id="IPR015424">
    <property type="entry name" value="PyrdxlP-dep_Trfase"/>
</dbReference>
<dbReference type="SUPFAM" id="SSF53383">
    <property type="entry name" value="PLP-dependent transferases"/>
    <property type="match status" value="1"/>
</dbReference>
<keyword evidence="3" id="KW-0808">Transferase</keyword>
<dbReference type="PANTHER" id="PTHR42778:SF1">
    <property type="entry name" value="2-AMINOETHYLPHOSPHONATE--PYRUVATE TRANSAMINASE"/>
    <property type="match status" value="1"/>
</dbReference>
<feature type="modified residue" description="N6-(pyridoxal phosphate)lysine" evidence="8">
    <location>
        <position position="230"/>
    </location>
</feature>
<proteinExistence type="inferred from homology"/>
<dbReference type="Pfam" id="PF00266">
    <property type="entry name" value="Aminotran_5"/>
    <property type="match status" value="1"/>
</dbReference>
<dbReference type="GO" id="GO:0047304">
    <property type="term" value="F:2-aminoethylphosphonate-pyruvate transaminase activity"/>
    <property type="evidence" value="ECO:0007669"/>
    <property type="project" value="UniProtKB-EC"/>
</dbReference>
<dbReference type="InterPro" id="IPR015422">
    <property type="entry name" value="PyrdxlP-dep_Trfase_small"/>
</dbReference>
<accession>A0A816F519</accession>
<dbReference type="Gene3D" id="3.90.1150.10">
    <property type="entry name" value="Aspartate Aminotransferase, domain 1"/>
    <property type="match status" value="1"/>
</dbReference>
<comment type="caution">
    <text evidence="10">The sequence shown here is derived from an EMBL/GenBank/DDBJ whole genome shotgun (WGS) entry which is preliminary data.</text>
</comment>
<dbReference type="InterPro" id="IPR000192">
    <property type="entry name" value="Aminotrans_V_dom"/>
</dbReference>
<name>A0A816F519_ADIRI</name>
<dbReference type="InterPro" id="IPR012703">
    <property type="entry name" value="NH2EtPonate_pyrv_transaminase"/>
</dbReference>
<dbReference type="InterPro" id="IPR024169">
    <property type="entry name" value="SP_NH2Trfase/AEP_transaminase"/>
</dbReference>
<reference evidence="10" key="1">
    <citation type="submission" date="2021-02" db="EMBL/GenBank/DDBJ databases">
        <authorList>
            <person name="Nowell W R."/>
        </authorList>
    </citation>
    <scope>NUCLEOTIDE SEQUENCE</scope>
</reference>
<dbReference type="InterPro" id="IPR015421">
    <property type="entry name" value="PyrdxlP-dep_Trfase_major"/>
</dbReference>
<comment type="catalytic activity">
    <reaction evidence="6">
        <text>(2-aminoethyl)phosphonate + pyruvate = phosphonoacetaldehyde + L-alanine</text>
        <dbReference type="Rhea" id="RHEA:17021"/>
        <dbReference type="ChEBI" id="CHEBI:15361"/>
        <dbReference type="ChEBI" id="CHEBI:57418"/>
        <dbReference type="ChEBI" id="CHEBI:57972"/>
        <dbReference type="ChEBI" id="CHEBI:58383"/>
        <dbReference type="EC" id="2.6.1.37"/>
    </reaction>
</comment>
<keyword evidence="11" id="KW-1185">Reference proteome</keyword>
<feature type="domain" description="Aminotransferase class V" evidence="9">
    <location>
        <begin position="66"/>
        <end position="329"/>
    </location>
</feature>
<dbReference type="GO" id="GO:0019700">
    <property type="term" value="P:organic phosphonate catabolic process"/>
    <property type="evidence" value="ECO:0007669"/>
    <property type="project" value="InterPro"/>
</dbReference>
<feature type="non-terminal residue" evidence="10">
    <location>
        <position position="1"/>
    </location>
</feature>
<evidence type="ECO:0000256" key="1">
    <source>
        <dbReference type="ARBA" id="ARBA00001933"/>
    </source>
</evidence>
<gene>
    <name evidence="10" type="ORF">XAT740_LOCUS56401</name>
</gene>
<evidence type="ECO:0000259" key="9">
    <source>
        <dbReference type="Pfam" id="PF00266"/>
    </source>
</evidence>
<dbReference type="Gene3D" id="3.40.640.10">
    <property type="entry name" value="Type I PLP-dependent aspartate aminotransferase-like (Major domain)"/>
    <property type="match status" value="1"/>
</dbReference>
<dbReference type="NCBIfam" id="TIGR03301">
    <property type="entry name" value="PhnW-AepZ"/>
    <property type="match status" value="1"/>
</dbReference>
<feature type="binding site" evidence="7">
    <location>
        <position position="374"/>
    </location>
    <ligand>
        <name>substrate</name>
    </ligand>
</feature>
<dbReference type="PANTHER" id="PTHR42778">
    <property type="entry name" value="2-AMINOETHYLPHOSPHONATE--PYRUVATE TRANSAMINASE"/>
    <property type="match status" value="1"/>
</dbReference>
<dbReference type="NCBIfam" id="TIGR02326">
    <property type="entry name" value="transamin_PhnW"/>
    <property type="match status" value="1"/>
</dbReference>
<evidence type="ECO:0000256" key="5">
    <source>
        <dbReference type="ARBA" id="ARBA00023317"/>
    </source>
</evidence>
<keyword evidence="5" id="KW-0670">Pyruvate</keyword>